<dbReference type="SUPFAM" id="SSF48695">
    <property type="entry name" value="Multiheme cytochromes"/>
    <property type="match status" value="1"/>
</dbReference>
<proteinExistence type="predicted"/>
<evidence type="ECO:0000313" key="1">
    <source>
        <dbReference type="EMBL" id="QGQ24780.1"/>
    </source>
</evidence>
<dbReference type="Proteomes" id="UP000427281">
    <property type="component" value="Chromosome"/>
</dbReference>
<reference evidence="1 2" key="1">
    <citation type="submission" date="2019-09" db="EMBL/GenBank/DDBJ databases">
        <title>Gimesia benthica sp. nov., a novel bacterium isolated from deep-sea water of the Northwest Indian Ocean.</title>
        <authorList>
            <person name="Dai X."/>
        </authorList>
    </citation>
    <scope>NUCLEOTIDE SEQUENCE [LARGE SCALE GENOMIC DNA]</scope>
    <source>
        <strain evidence="1 2">E7</strain>
    </source>
</reference>
<dbReference type="CDD" id="cd08168">
    <property type="entry name" value="Cytochrom_C3"/>
    <property type="match status" value="1"/>
</dbReference>
<evidence type="ECO:0000313" key="2">
    <source>
        <dbReference type="Proteomes" id="UP000427281"/>
    </source>
</evidence>
<protein>
    <submittedName>
        <fullName evidence="1">Uncharacterized protein</fullName>
    </submittedName>
</protein>
<gene>
    <name evidence="1" type="ORF">F1728_19745</name>
</gene>
<dbReference type="InterPro" id="IPR036280">
    <property type="entry name" value="Multihaem_cyt_sf"/>
</dbReference>
<name>A0A6I6AHA8_9PLAN</name>
<organism evidence="1 2">
    <name type="scientific">Gimesia benthica</name>
    <dbReference type="NCBI Taxonomy" id="2608982"/>
    <lineage>
        <taxon>Bacteria</taxon>
        <taxon>Pseudomonadati</taxon>
        <taxon>Planctomycetota</taxon>
        <taxon>Planctomycetia</taxon>
        <taxon>Planctomycetales</taxon>
        <taxon>Planctomycetaceae</taxon>
        <taxon>Gimesia</taxon>
    </lineage>
</organism>
<keyword evidence="2" id="KW-1185">Reference proteome</keyword>
<dbReference type="AlphaFoldDB" id="A0A6I6AHA8"/>
<dbReference type="EMBL" id="CP043930">
    <property type="protein sequence ID" value="QGQ24780.1"/>
    <property type="molecule type" value="Genomic_DNA"/>
</dbReference>
<sequence length="273" mass="30442">MSMRHALLIALFLFVALFAAAYLFGSHAGEQPSDVFNKTSWQRMASPGALSEAHAFLEHNCEACHTSVKGVEASKCIACHADNKSLLQRRPTAFHANVGSCRDCHREHRGSGQHPIDMDHVALARIGFRQLEADPLSDGVNNQVRKDLLNWIDRHEPAVRGLKGHSSLAPQEAVLNCATCHSTKDPHRELFGQNCAQCHGTAKWTIPEYRHPSPNSTDCAQCHQAPPSHYMMHFNKISAKVARQPSAKVNECYECHQTTSWNDIKGVGWYKHH</sequence>
<dbReference type="Gene3D" id="3.90.10.10">
    <property type="entry name" value="Cytochrome C3"/>
    <property type="match status" value="2"/>
</dbReference>
<dbReference type="RefSeq" id="WP_155365521.1">
    <property type="nucleotide sequence ID" value="NZ_CP043930.1"/>
</dbReference>
<dbReference type="KEGG" id="gim:F1728_19745"/>
<accession>A0A6I6AHA8</accession>